<keyword evidence="2" id="KW-1185">Reference proteome</keyword>
<protein>
    <submittedName>
        <fullName evidence="1">DUF3822 family protein</fullName>
    </submittedName>
</protein>
<sequence length="265" mass="31044">MDEYSIHINNRLSILILQDGFSFLVLNELNIPIGFEDFRLETGSSTTELLKLLKSKIDTEFIGNNKIRELEVIYGNPQFSIVPKDYFVESHLPHYLKYSSKLIEGDDFSYDEIPPIQAYTVYIPYININNYLFDAFGSFKFTHLFTGLVKSGYKECSASAEYLKIHVSKDQIYLTAFQNQKLQLANTFSYETPEDFAYYVLFSVEELNFNREQLLIDFTGNFYNFEDNKALEILSTYIRHIQFKNKVDSSEFGRNKAFHEHFNLI</sequence>
<dbReference type="Gene3D" id="3.30.420.260">
    <property type="match status" value="1"/>
</dbReference>
<gene>
    <name evidence="1" type="ORF">ACFQ0R_01920</name>
</gene>
<evidence type="ECO:0000313" key="2">
    <source>
        <dbReference type="Proteomes" id="UP001597049"/>
    </source>
</evidence>
<dbReference type="RefSeq" id="WP_379656680.1">
    <property type="nucleotide sequence ID" value="NZ_JBHTIV010000003.1"/>
</dbReference>
<name>A0ABW3GLH0_9FLAO</name>
<dbReference type="EMBL" id="JBHTIV010000003">
    <property type="protein sequence ID" value="MFD0931345.1"/>
    <property type="molecule type" value="Genomic_DNA"/>
</dbReference>
<evidence type="ECO:0000313" key="1">
    <source>
        <dbReference type="EMBL" id="MFD0931345.1"/>
    </source>
</evidence>
<comment type="caution">
    <text evidence="1">The sequence shown here is derived from an EMBL/GenBank/DDBJ whole genome shotgun (WGS) entry which is preliminary data.</text>
</comment>
<accession>A0ABW3GLH0</accession>
<dbReference type="Pfam" id="PF12864">
    <property type="entry name" value="DUF3822"/>
    <property type="match status" value="1"/>
</dbReference>
<dbReference type="CDD" id="cd24013">
    <property type="entry name" value="ASKHA_ATPase_BT3980-like"/>
    <property type="match status" value="1"/>
</dbReference>
<organism evidence="1 2">
    <name type="scientific">Psychroflexus salinarum</name>
    <dbReference type="NCBI Taxonomy" id="546024"/>
    <lineage>
        <taxon>Bacteria</taxon>
        <taxon>Pseudomonadati</taxon>
        <taxon>Bacteroidota</taxon>
        <taxon>Flavobacteriia</taxon>
        <taxon>Flavobacteriales</taxon>
        <taxon>Flavobacteriaceae</taxon>
        <taxon>Psychroflexus</taxon>
    </lineage>
</organism>
<proteinExistence type="predicted"/>
<dbReference type="Gene3D" id="3.30.420.250">
    <property type="match status" value="1"/>
</dbReference>
<dbReference type="InterPro" id="IPR024213">
    <property type="entry name" value="DUF3822"/>
</dbReference>
<reference evidence="2" key="1">
    <citation type="journal article" date="2019" name="Int. J. Syst. Evol. Microbiol.">
        <title>The Global Catalogue of Microorganisms (GCM) 10K type strain sequencing project: providing services to taxonomists for standard genome sequencing and annotation.</title>
        <authorList>
            <consortium name="The Broad Institute Genomics Platform"/>
            <consortium name="The Broad Institute Genome Sequencing Center for Infectious Disease"/>
            <person name="Wu L."/>
            <person name="Ma J."/>
        </authorList>
    </citation>
    <scope>NUCLEOTIDE SEQUENCE [LARGE SCALE GENOMIC DNA]</scope>
    <source>
        <strain evidence="2">CCUG 56752</strain>
    </source>
</reference>
<dbReference type="Proteomes" id="UP001597049">
    <property type="component" value="Unassembled WGS sequence"/>
</dbReference>